<keyword evidence="1" id="KW-0812">Transmembrane</keyword>
<accession>A0A3S4UXS3</accession>
<proteinExistence type="predicted"/>
<feature type="transmembrane region" description="Helical" evidence="1">
    <location>
        <begin position="161"/>
        <end position="190"/>
    </location>
</feature>
<keyword evidence="1" id="KW-0472">Membrane</keyword>
<feature type="transmembrane region" description="Helical" evidence="1">
    <location>
        <begin position="593"/>
        <end position="616"/>
    </location>
</feature>
<feature type="transmembrane region" description="Helical" evidence="1">
    <location>
        <begin position="321"/>
        <end position="345"/>
    </location>
</feature>
<dbReference type="Proteomes" id="UP000277858">
    <property type="component" value="Chromosome"/>
</dbReference>
<organism evidence="2 3">
    <name type="scientific">Acidipropionibacterium jensenii</name>
    <dbReference type="NCBI Taxonomy" id="1749"/>
    <lineage>
        <taxon>Bacteria</taxon>
        <taxon>Bacillati</taxon>
        <taxon>Actinomycetota</taxon>
        <taxon>Actinomycetes</taxon>
        <taxon>Propionibacteriales</taxon>
        <taxon>Propionibacteriaceae</taxon>
        <taxon>Acidipropionibacterium</taxon>
    </lineage>
</organism>
<evidence type="ECO:0000313" key="2">
    <source>
        <dbReference type="EMBL" id="VEI03250.1"/>
    </source>
</evidence>
<protein>
    <submittedName>
        <fullName evidence="2">Uncharacterized protein</fullName>
    </submittedName>
</protein>
<evidence type="ECO:0000256" key="1">
    <source>
        <dbReference type="SAM" id="Phobius"/>
    </source>
</evidence>
<keyword evidence="3" id="KW-1185">Reference proteome</keyword>
<feature type="transmembrane region" description="Helical" evidence="1">
    <location>
        <begin position="120"/>
        <end position="140"/>
    </location>
</feature>
<name>A0A3S4UXS3_9ACTN</name>
<feature type="transmembrane region" description="Helical" evidence="1">
    <location>
        <begin position="277"/>
        <end position="300"/>
    </location>
</feature>
<feature type="transmembrane region" description="Helical" evidence="1">
    <location>
        <begin position="628"/>
        <end position="651"/>
    </location>
</feature>
<dbReference type="EMBL" id="LR134473">
    <property type="protein sequence ID" value="VEI03250.1"/>
    <property type="molecule type" value="Genomic_DNA"/>
</dbReference>
<sequence length="662" mass="68862">MALSRSLDEKLGNPGQISVFSGVKQIAVVGVFVDPYATDILEVYGGSNLWQSLPASIRGSFPQSSSSLVVSWDSLPISEGAAVLSRISGIPVDSLMNGSNSRSFYLTSSQRSLTQRTPGLFTFPSLGLMALAGIVMVGMLMPRLRDEADAITRLGVPGRPVITGVLLAIASLVISAAVVGSLAGVLLGWLARLWVIPRLLTQPMSPFPPLGGLLVRLSVVSLTSALVSAVFVSIPRRGYRTSGRIRRWTRVARRGVAAGAVAWCLYQLAVVRSIEDALVLGIVMTVAALLILPDAVHLAVRMPLPPSVNGRIAHRLAHTQAGRVTTVAVLLCGCLALPCSLTVLVTSIQVSNAAQALVPRGQLVLQDPMGEAPSPAIVRAVERTSGVRDPVAVGSAAGAVEGSASNCFGVMVVSSTDDLARLNDAPLDAAVVKTLDAGGLLDISGARTDLTFVPDNGRSRTLPTAHTEFQPAWAQKYAAVMLRSTAEAMNVTAAKDAYVYTGVTDRQITLTKSAVFSAGGDPRVVNYHVDPEPPPIPWEWWLAVGALSVIALLATFVSTRALGADLRQHSAQFLAIGLPPATGRWVLASQLGVLTFTVVPLTIAVGILPTALVAAVNKGLELSVPTGVMALAAGVLVGAVAISGAGAMVGVTAKERTVDALV</sequence>
<keyword evidence="1" id="KW-1133">Transmembrane helix</keyword>
<gene>
    <name evidence="2" type="ORF">NCTC13652_01450</name>
</gene>
<feature type="transmembrane region" description="Helical" evidence="1">
    <location>
        <begin position="255"/>
        <end position="271"/>
    </location>
</feature>
<feature type="transmembrane region" description="Helical" evidence="1">
    <location>
        <begin position="540"/>
        <end position="562"/>
    </location>
</feature>
<evidence type="ECO:0000313" key="3">
    <source>
        <dbReference type="Proteomes" id="UP000277858"/>
    </source>
</evidence>
<feature type="transmembrane region" description="Helical" evidence="1">
    <location>
        <begin position="210"/>
        <end position="234"/>
    </location>
</feature>
<reference evidence="2 3" key="1">
    <citation type="submission" date="2018-12" db="EMBL/GenBank/DDBJ databases">
        <authorList>
            <consortium name="Pathogen Informatics"/>
        </authorList>
    </citation>
    <scope>NUCLEOTIDE SEQUENCE [LARGE SCALE GENOMIC DNA]</scope>
    <source>
        <strain evidence="2 3">NCTC13652</strain>
    </source>
</reference>
<dbReference type="AlphaFoldDB" id="A0A3S4UXS3"/>